<proteinExistence type="predicted"/>
<organism evidence="2 3">
    <name type="scientific">Austropuccinia psidii MF-1</name>
    <dbReference type="NCBI Taxonomy" id="1389203"/>
    <lineage>
        <taxon>Eukaryota</taxon>
        <taxon>Fungi</taxon>
        <taxon>Dikarya</taxon>
        <taxon>Basidiomycota</taxon>
        <taxon>Pucciniomycotina</taxon>
        <taxon>Pucciniomycetes</taxon>
        <taxon>Pucciniales</taxon>
        <taxon>Sphaerophragmiaceae</taxon>
        <taxon>Austropuccinia</taxon>
    </lineage>
</organism>
<dbReference type="AlphaFoldDB" id="A0A9Q3P8V1"/>
<gene>
    <name evidence="2" type="ORF">O181_092185</name>
</gene>
<reference evidence="2" key="1">
    <citation type="submission" date="2021-03" db="EMBL/GenBank/DDBJ databases">
        <title>Draft genome sequence of rust myrtle Austropuccinia psidii MF-1, a brazilian biotype.</title>
        <authorList>
            <person name="Quecine M.C."/>
            <person name="Pachon D.M.R."/>
            <person name="Bonatelli M.L."/>
            <person name="Correr F.H."/>
            <person name="Franceschini L.M."/>
            <person name="Leite T.F."/>
            <person name="Margarido G.R.A."/>
            <person name="Almeida C.A."/>
            <person name="Ferrarezi J.A."/>
            <person name="Labate C.A."/>
        </authorList>
    </citation>
    <scope>NUCLEOTIDE SEQUENCE</scope>
    <source>
        <strain evidence="2">MF-1</strain>
    </source>
</reference>
<keyword evidence="1" id="KW-0812">Transmembrane</keyword>
<evidence type="ECO:0000313" key="3">
    <source>
        <dbReference type="Proteomes" id="UP000765509"/>
    </source>
</evidence>
<comment type="caution">
    <text evidence="2">The sequence shown here is derived from an EMBL/GenBank/DDBJ whole genome shotgun (WGS) entry which is preliminary data.</text>
</comment>
<sequence>MVRKSRCGLSLPVIERFRENAGSIPAAHRLVPLPWLNLLPRRSHCAHFMEGDGGRRYCLCSRTHEHGRQQTPTAGQSAHGPRKFHFKGKPAPIYVSASACKGYLSLFFHQILAAAGTTRGLRSHLSQLIALSIVWVFCLTSLPIYPVPGRLKLPRPNSSRQEIYKVMSIYSIRTIFMLTGLLLITQVMAKLEWVISQKPNLPELLLFHLFPDSNTS</sequence>
<feature type="transmembrane region" description="Helical" evidence="1">
    <location>
        <begin position="128"/>
        <end position="147"/>
    </location>
</feature>
<dbReference type="Proteomes" id="UP000765509">
    <property type="component" value="Unassembled WGS sequence"/>
</dbReference>
<keyword evidence="3" id="KW-1185">Reference proteome</keyword>
<keyword evidence="1" id="KW-1133">Transmembrane helix</keyword>
<accession>A0A9Q3P8V1</accession>
<feature type="transmembrane region" description="Helical" evidence="1">
    <location>
        <begin position="167"/>
        <end position="189"/>
    </location>
</feature>
<evidence type="ECO:0000313" key="2">
    <source>
        <dbReference type="EMBL" id="MBW0552470.1"/>
    </source>
</evidence>
<evidence type="ECO:0000256" key="1">
    <source>
        <dbReference type="SAM" id="Phobius"/>
    </source>
</evidence>
<name>A0A9Q3P8V1_9BASI</name>
<dbReference type="EMBL" id="AVOT02058631">
    <property type="protein sequence ID" value="MBW0552470.1"/>
    <property type="molecule type" value="Genomic_DNA"/>
</dbReference>
<keyword evidence="1" id="KW-0472">Membrane</keyword>
<protein>
    <submittedName>
        <fullName evidence="2">Uncharacterized protein</fullName>
    </submittedName>
</protein>